<sequence length="184" mass="20558">MAIPEATRAKAIAQLTAILSELREFEPTAAAAYAESVVSAMAAAFTDKEDFRDQLMSLLANMRSLDGELTQVGPAVLATMKPQEMLSRKQRQERNRFLRKRTREQIVYDATSMLCTTCKLVRPDRLNLNQLALDSEENGTQFDYNFDNLCQCTHDSDEDTSSTSSSSDTDKDEVSTNKDDSTHS</sequence>
<protein>
    <recommendedName>
        <fullName evidence="2">TFIIS central domain-containing protein</fullName>
    </recommendedName>
</protein>
<evidence type="ECO:0000313" key="4">
    <source>
        <dbReference type="Proteomes" id="UP000192257"/>
    </source>
</evidence>
<dbReference type="VEuPathDB" id="TriTrypDB:TM35_000025170"/>
<feature type="compositionally biased region" description="Basic and acidic residues" evidence="1">
    <location>
        <begin position="168"/>
        <end position="184"/>
    </location>
</feature>
<evidence type="ECO:0000256" key="1">
    <source>
        <dbReference type="SAM" id="MobiDB-lite"/>
    </source>
</evidence>
<gene>
    <name evidence="3" type="ORF">TM35_000025170</name>
</gene>
<dbReference type="Pfam" id="PF07500">
    <property type="entry name" value="TFIIS_M"/>
    <property type="match status" value="1"/>
</dbReference>
<proteinExistence type="predicted"/>
<dbReference type="Proteomes" id="UP000192257">
    <property type="component" value="Unassembled WGS sequence"/>
</dbReference>
<evidence type="ECO:0000313" key="3">
    <source>
        <dbReference type="EMBL" id="ORC93191.1"/>
    </source>
</evidence>
<feature type="region of interest" description="Disordered" evidence="1">
    <location>
        <begin position="155"/>
        <end position="184"/>
    </location>
</feature>
<dbReference type="InterPro" id="IPR003618">
    <property type="entry name" value="TFIIS_cen_dom"/>
</dbReference>
<dbReference type="RefSeq" id="XP_028887257.1">
    <property type="nucleotide sequence ID" value="XM_029021835.1"/>
</dbReference>
<accession>A0A1X0P8N4</accession>
<name>A0A1X0P8N4_9TRYP</name>
<reference evidence="3 4" key="1">
    <citation type="submission" date="2017-03" db="EMBL/GenBank/DDBJ databases">
        <title>An alternative strategy for trypanosome survival in the mammalian bloodstream revealed through genome and transcriptome analysis of the ubiquitous bovine parasite Trypanosoma (Megatrypanum) theileri.</title>
        <authorList>
            <person name="Kelly S."/>
            <person name="Ivens A."/>
            <person name="Mott A."/>
            <person name="O'Neill E."/>
            <person name="Emms D."/>
            <person name="Macleod O."/>
            <person name="Voorheis P."/>
            <person name="Matthews J."/>
            <person name="Matthews K."/>
            <person name="Carrington M."/>
        </authorList>
    </citation>
    <scope>NUCLEOTIDE SEQUENCE [LARGE SCALE GENOMIC DNA]</scope>
    <source>
        <strain evidence="3">Edinburgh</strain>
    </source>
</reference>
<evidence type="ECO:0000259" key="2">
    <source>
        <dbReference type="Pfam" id="PF07500"/>
    </source>
</evidence>
<dbReference type="InterPro" id="IPR036575">
    <property type="entry name" value="TFIIS_cen_dom_sf"/>
</dbReference>
<dbReference type="GeneID" id="39981615"/>
<dbReference type="EMBL" id="NBCO01000002">
    <property type="protein sequence ID" value="ORC93191.1"/>
    <property type="molecule type" value="Genomic_DNA"/>
</dbReference>
<comment type="caution">
    <text evidence="3">The sequence shown here is derived from an EMBL/GenBank/DDBJ whole genome shotgun (WGS) entry which is preliminary data.</text>
</comment>
<dbReference type="OrthoDB" id="277128at2759"/>
<organism evidence="3 4">
    <name type="scientific">Trypanosoma theileri</name>
    <dbReference type="NCBI Taxonomy" id="67003"/>
    <lineage>
        <taxon>Eukaryota</taxon>
        <taxon>Discoba</taxon>
        <taxon>Euglenozoa</taxon>
        <taxon>Kinetoplastea</taxon>
        <taxon>Metakinetoplastina</taxon>
        <taxon>Trypanosomatida</taxon>
        <taxon>Trypanosomatidae</taxon>
        <taxon>Trypanosoma</taxon>
    </lineage>
</organism>
<dbReference type="GO" id="GO:0006351">
    <property type="term" value="P:DNA-templated transcription"/>
    <property type="evidence" value="ECO:0007669"/>
    <property type="project" value="InterPro"/>
</dbReference>
<feature type="domain" description="TFIIS central" evidence="2">
    <location>
        <begin position="5"/>
        <end position="103"/>
    </location>
</feature>
<dbReference type="SUPFAM" id="SSF46942">
    <property type="entry name" value="Elongation factor TFIIS domain 2"/>
    <property type="match status" value="1"/>
</dbReference>
<dbReference type="AlphaFoldDB" id="A0A1X0P8N4"/>
<keyword evidence="4" id="KW-1185">Reference proteome</keyword>